<dbReference type="PANTHER" id="PTHR13046:SF0">
    <property type="entry name" value="CAAX PRENYL PROTEASE 2"/>
    <property type="match status" value="1"/>
</dbReference>
<accession>A0AAF0AUQ1</accession>
<evidence type="ECO:0000256" key="9">
    <source>
        <dbReference type="ARBA" id="ARBA00047280"/>
    </source>
</evidence>
<keyword evidence="7 11" id="KW-1133">Transmembrane helix</keyword>
<evidence type="ECO:0000256" key="3">
    <source>
        <dbReference type="ARBA" id="ARBA00022670"/>
    </source>
</evidence>
<evidence type="ECO:0000256" key="8">
    <source>
        <dbReference type="ARBA" id="ARBA00023136"/>
    </source>
</evidence>
<dbReference type="EC" id="3.4.26.1" evidence="10"/>
<dbReference type="KEGG" id="som:SOMG_01720"/>
<dbReference type="Pfam" id="PF02517">
    <property type="entry name" value="Rce1-like"/>
    <property type="match status" value="1"/>
</dbReference>
<name>A0AAF0AUQ1_9SCHI</name>
<sequence length="257" mass="29990">MIHTFLVSTCYTCLYIGSLYIFAVGRPKPGLVRNNPNVVLARCIGVIIASFLSCFFTNWLCNINPLVSFDFKQTVKCLLHVGILFLGPLYQTIFIDKLYKDCIEYLFFEIRNLATWRNLVIGPLSEEVMFRCAMIPLFERANYSRKETILSAPFLFGFAHFHHSYELLLSYPGAYVIAMVQFLVQFFYTTLFGWYSTYVFLQTHSLWPTFLIHSFCNFMGLPVFYGRIGTTFQTTIYYTLLITGLFLFVITWNMFYS</sequence>
<reference evidence="13 14" key="1">
    <citation type="journal article" date="2023" name="G3 (Bethesda)">
        <title>A high-quality reference genome for the fission yeast Schizosaccharomyces osmophilus.</title>
        <authorList>
            <person name="Jia G.S."/>
            <person name="Zhang W.C."/>
            <person name="Liang Y."/>
            <person name="Liu X.H."/>
            <person name="Rhind N."/>
            <person name="Pidoux A."/>
            <person name="Brysch-Herzberg M."/>
            <person name="Du L.L."/>
        </authorList>
    </citation>
    <scope>NUCLEOTIDE SEQUENCE [LARGE SCALE GENOMIC DNA]</scope>
    <source>
        <strain evidence="13 14">CBS 15793</strain>
    </source>
</reference>
<dbReference type="GO" id="GO:0071586">
    <property type="term" value="P:CAAX-box protein processing"/>
    <property type="evidence" value="ECO:0007669"/>
    <property type="project" value="InterPro"/>
</dbReference>
<feature type="domain" description="CAAX prenyl protease 2/Lysostaphin resistance protein A-like" evidence="12">
    <location>
        <begin position="115"/>
        <end position="219"/>
    </location>
</feature>
<comment type="similarity">
    <text evidence="2">Belongs to the peptidase U48 family.</text>
</comment>
<dbReference type="Proteomes" id="UP001212411">
    <property type="component" value="Chromosome 1"/>
</dbReference>
<dbReference type="AlphaFoldDB" id="A0AAF0AUQ1"/>
<evidence type="ECO:0000259" key="12">
    <source>
        <dbReference type="Pfam" id="PF02517"/>
    </source>
</evidence>
<organism evidence="13 14">
    <name type="scientific">Schizosaccharomyces osmophilus</name>
    <dbReference type="NCBI Taxonomy" id="2545709"/>
    <lineage>
        <taxon>Eukaryota</taxon>
        <taxon>Fungi</taxon>
        <taxon>Dikarya</taxon>
        <taxon>Ascomycota</taxon>
        <taxon>Taphrinomycotina</taxon>
        <taxon>Schizosaccharomycetes</taxon>
        <taxon>Schizosaccharomycetales</taxon>
        <taxon>Schizosaccharomycetaceae</taxon>
        <taxon>Schizosaccharomyces</taxon>
    </lineage>
</organism>
<keyword evidence="6" id="KW-0256">Endoplasmic reticulum</keyword>
<keyword evidence="14" id="KW-1185">Reference proteome</keyword>
<feature type="transmembrane region" description="Helical" evidence="11">
    <location>
        <begin position="236"/>
        <end position="255"/>
    </location>
</feature>
<dbReference type="EMBL" id="CP115611">
    <property type="protein sequence ID" value="WBW72736.1"/>
    <property type="molecule type" value="Genomic_DNA"/>
</dbReference>
<evidence type="ECO:0000256" key="4">
    <source>
        <dbReference type="ARBA" id="ARBA00022692"/>
    </source>
</evidence>
<evidence type="ECO:0000256" key="10">
    <source>
        <dbReference type="ARBA" id="ARBA00049729"/>
    </source>
</evidence>
<evidence type="ECO:0000256" key="2">
    <source>
        <dbReference type="ARBA" id="ARBA00006897"/>
    </source>
</evidence>
<dbReference type="RefSeq" id="XP_056036979.1">
    <property type="nucleotide sequence ID" value="XM_056180513.1"/>
</dbReference>
<protein>
    <recommendedName>
        <fullName evidence="10">intramembrane prenyl-peptidase Rce1</fullName>
        <ecNumber evidence="10">3.4.26.1</ecNumber>
    </recommendedName>
</protein>
<feature type="transmembrane region" description="Helical" evidence="11">
    <location>
        <begin position="206"/>
        <end position="224"/>
    </location>
</feature>
<dbReference type="PANTHER" id="PTHR13046">
    <property type="entry name" value="PROTEASE U48 CAAX PRENYL PROTEASE RCE1"/>
    <property type="match status" value="1"/>
</dbReference>
<feature type="transmembrane region" description="Helical" evidence="11">
    <location>
        <begin position="174"/>
        <end position="194"/>
    </location>
</feature>
<proteinExistence type="inferred from homology"/>
<evidence type="ECO:0000313" key="13">
    <source>
        <dbReference type="EMBL" id="WBW72736.1"/>
    </source>
</evidence>
<feature type="transmembrane region" description="Helical" evidence="11">
    <location>
        <begin position="37"/>
        <end position="59"/>
    </location>
</feature>
<dbReference type="InterPro" id="IPR003675">
    <property type="entry name" value="Rce1/LyrA-like_dom"/>
</dbReference>
<evidence type="ECO:0000256" key="5">
    <source>
        <dbReference type="ARBA" id="ARBA00022801"/>
    </source>
</evidence>
<comment type="subcellular location">
    <subcellularLocation>
        <location evidence="1">Endoplasmic reticulum membrane</location>
        <topology evidence="1">Multi-pass membrane protein</topology>
    </subcellularLocation>
</comment>
<feature type="transmembrane region" description="Helical" evidence="11">
    <location>
        <begin position="71"/>
        <end position="90"/>
    </location>
</feature>
<evidence type="ECO:0000256" key="11">
    <source>
        <dbReference type="SAM" id="Phobius"/>
    </source>
</evidence>
<keyword evidence="3 13" id="KW-0645">Protease</keyword>
<evidence type="ECO:0000256" key="7">
    <source>
        <dbReference type="ARBA" id="ARBA00022989"/>
    </source>
</evidence>
<evidence type="ECO:0000313" key="14">
    <source>
        <dbReference type="Proteomes" id="UP001212411"/>
    </source>
</evidence>
<evidence type="ECO:0000256" key="1">
    <source>
        <dbReference type="ARBA" id="ARBA00004477"/>
    </source>
</evidence>
<gene>
    <name evidence="13" type="primary">rce1</name>
    <name evidence="13" type="ORF">SOMG_01720</name>
</gene>
<evidence type="ECO:0000256" key="6">
    <source>
        <dbReference type="ARBA" id="ARBA00022824"/>
    </source>
</evidence>
<comment type="catalytic activity">
    <reaction evidence="9">
        <text>Hydrolyzes the peptide bond -P2-(S-farnesyl or geranylgeranyl)C-P1'-P2'-P3'-COOH where P1' and P2' are amino acids with aliphatic sidechains and P3' is any C-terminal residue.</text>
        <dbReference type="EC" id="3.4.26.1"/>
    </reaction>
</comment>
<dbReference type="GeneID" id="80875202"/>
<dbReference type="GO" id="GO:0004222">
    <property type="term" value="F:metalloendopeptidase activity"/>
    <property type="evidence" value="ECO:0007669"/>
    <property type="project" value="InterPro"/>
</dbReference>
<keyword evidence="4 11" id="KW-0812">Transmembrane</keyword>
<keyword evidence="5" id="KW-0378">Hydrolase</keyword>
<dbReference type="GO" id="GO:0005789">
    <property type="term" value="C:endoplasmic reticulum membrane"/>
    <property type="evidence" value="ECO:0007669"/>
    <property type="project" value="UniProtKB-SubCell"/>
</dbReference>
<feature type="transmembrane region" description="Helical" evidence="11">
    <location>
        <begin position="6"/>
        <end position="25"/>
    </location>
</feature>
<dbReference type="InterPro" id="IPR039731">
    <property type="entry name" value="Rce1"/>
</dbReference>
<keyword evidence="8 11" id="KW-0472">Membrane</keyword>